<evidence type="ECO:0000313" key="4">
    <source>
        <dbReference type="Proteomes" id="UP001369247"/>
    </source>
</evidence>
<name>A0A9E7ULA5_METWO</name>
<organism evidence="3">
    <name type="scientific">Methanothermobacter wolfeii</name>
    <name type="common">Methanobacterium wolfei</name>
    <dbReference type="NCBI Taxonomy" id="145261"/>
    <lineage>
        <taxon>Archaea</taxon>
        <taxon>Methanobacteriati</taxon>
        <taxon>Methanobacteriota</taxon>
        <taxon>Methanomada group</taxon>
        <taxon>Methanobacteria</taxon>
        <taxon>Methanobacteriales</taxon>
        <taxon>Methanobacteriaceae</taxon>
        <taxon>Methanothermobacter</taxon>
    </lineage>
</organism>
<keyword evidence="1" id="KW-1133">Transmembrane helix</keyword>
<feature type="transmembrane region" description="Helical" evidence="1">
    <location>
        <begin position="12"/>
        <end position="33"/>
    </location>
</feature>
<reference evidence="2 4" key="2">
    <citation type="submission" date="2023-12" db="EMBL/GenBank/DDBJ databases">
        <title>Phenotypic and Genomic Characterization of Methanothermobacter wolfeii Strain BSEL, a CO2-Capturing Archaeon with Minimal Nutrient Requirements.</title>
        <authorList>
            <person name="Ale Enriquez F."/>
            <person name="Ahring B.K."/>
        </authorList>
    </citation>
    <scope>NUCLEOTIDE SEQUENCE [LARGE SCALE GENOMIC DNA]</scope>
    <source>
        <strain evidence="2 4">BSEL-1</strain>
    </source>
</reference>
<evidence type="ECO:0000313" key="2">
    <source>
        <dbReference type="EMBL" id="MEJ8542388.1"/>
    </source>
</evidence>
<keyword evidence="1" id="KW-0812">Transmembrane</keyword>
<dbReference type="KEGG" id="mwo:MWSIV6_1368"/>
<dbReference type="AlphaFoldDB" id="A0A9E7ULA5"/>
<protein>
    <submittedName>
        <fullName evidence="3">Class III signal peptide-containing protein</fullName>
    </submittedName>
</protein>
<dbReference type="Proteomes" id="UP001369247">
    <property type="component" value="Unassembled WGS sequence"/>
</dbReference>
<keyword evidence="4" id="KW-1185">Reference proteome</keyword>
<dbReference type="Proteomes" id="UP001065373">
    <property type="component" value="Chromosome"/>
</dbReference>
<gene>
    <name evidence="3" type="ORF">N5910_06910</name>
    <name evidence="2" type="ORF">U2150_02625</name>
</gene>
<sequence length="62" mass="6772">MDLRGDESGQSSVELILLFGGVIVVVTFAVVWYRNYVTGAENAMTSDVKNVTNSISSLKNKF</sequence>
<evidence type="ECO:0000256" key="1">
    <source>
        <dbReference type="SAM" id="Phobius"/>
    </source>
</evidence>
<dbReference type="GeneID" id="58978996"/>
<dbReference type="GeneID" id="75106968"/>
<dbReference type="EMBL" id="CP104550">
    <property type="protein sequence ID" value="UXH31265.1"/>
    <property type="molecule type" value="Genomic_DNA"/>
</dbReference>
<evidence type="ECO:0000313" key="3">
    <source>
        <dbReference type="EMBL" id="UXH31265.1"/>
    </source>
</evidence>
<reference evidence="3" key="1">
    <citation type="submission" date="2022-09" db="EMBL/GenBank/DDBJ databases">
        <title>Characterization of three MwoI isoschizomers from sequenced genome and metagenomes.</title>
        <authorList>
            <person name="Fomenkov A."/>
            <person name="Xu S.Y."/>
            <person name="Roberts R.J."/>
        </authorList>
    </citation>
    <scope>NUCLEOTIDE SEQUENCE</scope>
    <source>
        <strain evidence="3">DSM 2970</strain>
    </source>
</reference>
<proteinExistence type="predicted"/>
<accession>A0A9E7ULA5</accession>
<dbReference type="EMBL" id="JAXUHJ010000005">
    <property type="protein sequence ID" value="MEJ8542388.1"/>
    <property type="molecule type" value="Genomic_DNA"/>
</dbReference>
<keyword evidence="1" id="KW-0472">Membrane</keyword>
<dbReference type="RefSeq" id="WP_074359279.1">
    <property type="nucleotide sequence ID" value="NZ_CP104550.1"/>
</dbReference>